<dbReference type="EMBL" id="LAZR01046534">
    <property type="protein sequence ID" value="KKK96328.1"/>
    <property type="molecule type" value="Genomic_DNA"/>
</dbReference>
<feature type="non-terminal residue" evidence="1">
    <location>
        <position position="1"/>
    </location>
</feature>
<protein>
    <recommendedName>
        <fullName evidence="2">Tail fiber protein</fullName>
    </recommendedName>
</protein>
<evidence type="ECO:0000313" key="1">
    <source>
        <dbReference type="EMBL" id="KKK96328.1"/>
    </source>
</evidence>
<name>A0A0F8ZR33_9ZZZZ</name>
<organism evidence="1">
    <name type="scientific">marine sediment metagenome</name>
    <dbReference type="NCBI Taxonomy" id="412755"/>
    <lineage>
        <taxon>unclassified sequences</taxon>
        <taxon>metagenomes</taxon>
        <taxon>ecological metagenomes</taxon>
    </lineage>
</organism>
<proteinExistence type="predicted"/>
<dbReference type="AlphaFoldDB" id="A0A0F8ZR33"/>
<gene>
    <name evidence="1" type="ORF">LCGC14_2663870</name>
</gene>
<evidence type="ECO:0008006" key="2">
    <source>
        <dbReference type="Google" id="ProtNLM"/>
    </source>
</evidence>
<accession>A0A0F8ZR33</accession>
<reference evidence="1" key="1">
    <citation type="journal article" date="2015" name="Nature">
        <title>Complex archaea that bridge the gap between prokaryotes and eukaryotes.</title>
        <authorList>
            <person name="Spang A."/>
            <person name="Saw J.H."/>
            <person name="Jorgensen S.L."/>
            <person name="Zaremba-Niedzwiedzka K."/>
            <person name="Martijn J."/>
            <person name="Lind A.E."/>
            <person name="van Eijk R."/>
            <person name="Schleper C."/>
            <person name="Guy L."/>
            <person name="Ettema T.J."/>
        </authorList>
    </citation>
    <scope>NUCLEOTIDE SEQUENCE</scope>
</reference>
<comment type="caution">
    <text evidence="1">The sequence shown here is derived from an EMBL/GenBank/DDBJ whole genome shotgun (WGS) entry which is preliminary data.</text>
</comment>
<sequence>IATGAETVLVLTTDYTVSGVDELTGGNVTLVAGALASTKRLIIERQVTQTQGFDLTENDAAPSAESEKAWDRAIMIIQELQTLIDSCIKINPSISGFDTELLSVAADEVLVVKSDGSGIETQALDQVDTGAIADEAVTTEKLAALAVTTAKIAALAVTTAKIAALAVTTAKIALLAVDTAQLAADAVDGTKIEDDAVDSEHIAAGAVDDEHLGTEVLERVAKAWIKLRGTATPGILDSFNVASITDGGNGVYTVTIDTDFANDDYATAGGGGDGTVVIFFTSYAVGSVVANCATSSTGAAVDEETISVIMFGDQ</sequence>